<dbReference type="PANTHER" id="PTHR16038">
    <property type="entry name" value="NOP SEVEN ASSOCIATED PROTEIN 1"/>
    <property type="match status" value="1"/>
</dbReference>
<dbReference type="Gene3D" id="2.130.10.10">
    <property type="entry name" value="YVTN repeat-like/Quinoprotein amine dehydrogenase"/>
    <property type="match status" value="1"/>
</dbReference>
<dbReference type="GO" id="GO:0030687">
    <property type="term" value="C:preribosome, large subunit precursor"/>
    <property type="evidence" value="ECO:0007669"/>
    <property type="project" value="TreeGrafter"/>
</dbReference>
<dbReference type="InterPro" id="IPR036322">
    <property type="entry name" value="WD40_repeat_dom_sf"/>
</dbReference>
<gene>
    <name evidence="2" type="ORF">P43SY_004514</name>
</gene>
<dbReference type="InterPro" id="IPR037379">
    <property type="entry name" value="WDR74/Nsa1"/>
</dbReference>
<dbReference type="SMART" id="SM00320">
    <property type="entry name" value="WD40"/>
    <property type="match status" value="4"/>
</dbReference>
<accession>A0AAD5MAQ7</accession>
<evidence type="ECO:0000313" key="3">
    <source>
        <dbReference type="Proteomes" id="UP001209570"/>
    </source>
</evidence>
<feature type="region of interest" description="Disordered" evidence="1">
    <location>
        <begin position="336"/>
        <end position="410"/>
    </location>
</feature>
<organism evidence="2 3">
    <name type="scientific">Pythium insidiosum</name>
    <name type="common">Pythiosis disease agent</name>
    <dbReference type="NCBI Taxonomy" id="114742"/>
    <lineage>
        <taxon>Eukaryota</taxon>
        <taxon>Sar</taxon>
        <taxon>Stramenopiles</taxon>
        <taxon>Oomycota</taxon>
        <taxon>Peronosporomycetes</taxon>
        <taxon>Pythiales</taxon>
        <taxon>Pythiaceae</taxon>
        <taxon>Pythium</taxon>
    </lineage>
</organism>
<keyword evidence="3" id="KW-1185">Reference proteome</keyword>
<dbReference type="GO" id="GO:0005730">
    <property type="term" value="C:nucleolus"/>
    <property type="evidence" value="ECO:0007669"/>
    <property type="project" value="InterPro"/>
</dbReference>
<dbReference type="Proteomes" id="UP001209570">
    <property type="component" value="Unassembled WGS sequence"/>
</dbReference>
<dbReference type="Pfam" id="PF00400">
    <property type="entry name" value="WD40"/>
    <property type="match status" value="1"/>
</dbReference>
<name>A0AAD5MAQ7_PYTIN</name>
<dbReference type="PANTHER" id="PTHR16038:SF4">
    <property type="entry name" value="WD REPEAT-CONTAINING PROTEIN 74"/>
    <property type="match status" value="1"/>
</dbReference>
<evidence type="ECO:0000256" key="1">
    <source>
        <dbReference type="SAM" id="MobiDB-lite"/>
    </source>
</evidence>
<sequence length="410" mass="46236">MRVIVADETGLLKSIELEKNEQRVIGNRHQPQGRERAIERVCWYQDENQDRSSRESVVVARASSVVELYHADHAASDEISRERQAEWSFPTASTSRCVGVDMLQRYGSVVHCTAAGDVLVRNSLKEAGKPSAFSAGPDLERMRLDPFEQTHIATGGKERDLNIWSLERQEAVFKAKNVTHDKLDMRVPVWVKDLHFLSPGSSNGHRVVVGTGHHHIRLYDTNTKRRPVLQIEHGEYPINALCVSPDETRVFAADTTGCVDVFDLRTLRHMGRCIGPNGAVRDLACHPTLPYVAAVGLDRFVHVFDVNSRQYYSSIYAKQRLNAVLFCNDGAKAFAATDKGDGDSERAHKRRKHAHGAEEEEDEEDDDDMEEIAYEGLEISDQEEDEDDDDDDDDDEEGEPFDEDEDEDSD</sequence>
<evidence type="ECO:0000313" key="2">
    <source>
        <dbReference type="EMBL" id="KAJ0400902.1"/>
    </source>
</evidence>
<comment type="caution">
    <text evidence="2">The sequence shown here is derived from an EMBL/GenBank/DDBJ whole genome shotgun (WGS) entry which is preliminary data.</text>
</comment>
<dbReference type="GO" id="GO:0042273">
    <property type="term" value="P:ribosomal large subunit biogenesis"/>
    <property type="evidence" value="ECO:0007669"/>
    <property type="project" value="InterPro"/>
</dbReference>
<feature type="compositionally biased region" description="Acidic residues" evidence="1">
    <location>
        <begin position="358"/>
        <end position="410"/>
    </location>
</feature>
<proteinExistence type="predicted"/>
<dbReference type="InterPro" id="IPR001680">
    <property type="entry name" value="WD40_rpt"/>
</dbReference>
<dbReference type="AlphaFoldDB" id="A0AAD5MAQ7"/>
<reference evidence="2" key="1">
    <citation type="submission" date="2021-12" db="EMBL/GenBank/DDBJ databases">
        <title>Prjna785345.</title>
        <authorList>
            <person name="Rujirawat T."/>
            <person name="Krajaejun T."/>
        </authorList>
    </citation>
    <scope>NUCLEOTIDE SEQUENCE</scope>
    <source>
        <strain evidence="2">Pi057C3</strain>
    </source>
</reference>
<dbReference type="EMBL" id="JAKCXM010000143">
    <property type="protein sequence ID" value="KAJ0400902.1"/>
    <property type="molecule type" value="Genomic_DNA"/>
</dbReference>
<dbReference type="InterPro" id="IPR015943">
    <property type="entry name" value="WD40/YVTN_repeat-like_dom_sf"/>
</dbReference>
<dbReference type="SUPFAM" id="SSF50978">
    <property type="entry name" value="WD40 repeat-like"/>
    <property type="match status" value="1"/>
</dbReference>
<protein>
    <submittedName>
        <fullName evidence="2">Uncharacterized protein</fullName>
    </submittedName>
</protein>